<dbReference type="RefSeq" id="WP_013640628.1">
    <property type="nucleotide sequence ID" value="NC_015186.1"/>
</dbReference>
<evidence type="ECO:0000313" key="2">
    <source>
        <dbReference type="Proteomes" id="UP000007100"/>
    </source>
</evidence>
<accession>F0J291</accession>
<name>F0J291_ACIMA</name>
<reference evidence="1 2" key="1">
    <citation type="submission" date="2010-12" db="EMBL/GenBank/DDBJ databases">
        <title>Whole genome sequence of Acidiphilium multivorum AIU301.</title>
        <authorList>
            <person name="Narita-Yamada S."/>
            <person name="Nakamura S."/>
            <person name="Ito N."/>
            <person name="Takarada H."/>
            <person name="Katano Y."/>
            <person name="Nakazawa H."/>
            <person name="Hosoyama A."/>
            <person name="Yamada R."/>
            <person name="Fujita N."/>
        </authorList>
    </citation>
    <scope>NUCLEOTIDE SEQUENCE [LARGE SCALE GENOMIC DNA]</scope>
    <source>
        <strain evidence="2">DSM 11245 / JCM 8867 / AIU301</strain>
    </source>
</reference>
<keyword evidence="2" id="KW-1185">Reference proteome</keyword>
<dbReference type="KEGG" id="amv:ACMV_24880"/>
<evidence type="ECO:0000313" key="1">
    <source>
        <dbReference type="EMBL" id="BAJ81835.1"/>
    </source>
</evidence>
<dbReference type="AlphaFoldDB" id="F0J291"/>
<dbReference type="GO" id="GO:0003677">
    <property type="term" value="F:DNA binding"/>
    <property type="evidence" value="ECO:0007669"/>
    <property type="project" value="InterPro"/>
</dbReference>
<dbReference type="InterPro" id="IPR011979">
    <property type="entry name" value="Antitox_Xre"/>
</dbReference>
<organism evidence="1 2">
    <name type="scientific">Acidiphilium multivorum (strain DSM 11245 / JCM 8867 / NBRC 100883 / AIU 301)</name>
    <dbReference type="NCBI Taxonomy" id="926570"/>
    <lineage>
        <taxon>Bacteria</taxon>
        <taxon>Pseudomonadati</taxon>
        <taxon>Pseudomonadota</taxon>
        <taxon>Alphaproteobacteria</taxon>
        <taxon>Acetobacterales</taxon>
        <taxon>Acidocellaceae</taxon>
        <taxon>Acidiphilium</taxon>
    </lineage>
</organism>
<dbReference type="Pfam" id="PF20432">
    <property type="entry name" value="Xre-like-HTH"/>
    <property type="match status" value="1"/>
</dbReference>
<sequence>MEVDHDCDDRKPTDPDCGESLQKVTALFGGPRAFSLRNTGPIEAHELLFKGLPATALDHLLAQLTLIRKMDSLAKAIGMSLRTYQRLRETQAKSLSREQNGRAWKFAEILSRATDVFGSQLRAEQWLEEPVIGLDRRRPIDLLETPAGVTLVEDYLTRLEYGVYT</sequence>
<dbReference type="InterPro" id="IPR024467">
    <property type="entry name" value="Xre/MbcA/ParS-like_toxin-bd"/>
</dbReference>
<protein>
    <submittedName>
        <fullName evidence="1">Uncharacterized protein</fullName>
    </submittedName>
</protein>
<dbReference type="Pfam" id="PF09722">
    <property type="entry name" value="Xre_MbcA_ParS_C"/>
    <property type="match status" value="1"/>
</dbReference>
<dbReference type="NCBIfam" id="TIGR02293">
    <property type="entry name" value="TAS_TIGR02293"/>
    <property type="match status" value="1"/>
</dbReference>
<dbReference type="HOGENOM" id="CLU_109353_1_0_5"/>
<proteinExistence type="predicted"/>
<dbReference type="InterPro" id="IPR046847">
    <property type="entry name" value="Xre-like_HTH"/>
</dbReference>
<dbReference type="Proteomes" id="UP000007100">
    <property type="component" value="Chromosome"/>
</dbReference>
<dbReference type="EMBL" id="AP012035">
    <property type="protein sequence ID" value="BAJ81835.1"/>
    <property type="molecule type" value="Genomic_DNA"/>
</dbReference>
<dbReference type="OrthoDB" id="5918037at2"/>
<gene>
    <name evidence="1" type="ordered locus">ACMV_24880</name>
</gene>